<dbReference type="InterPro" id="IPR010310">
    <property type="entry name" value="T7SS_ESAT-6-like"/>
</dbReference>
<dbReference type="RefSeq" id="WP_344302023.1">
    <property type="nucleotide sequence ID" value="NZ_BAAAQQ010000002.1"/>
</dbReference>
<accession>A0ABP5JHM8</accession>
<dbReference type="Gene3D" id="1.10.287.1060">
    <property type="entry name" value="ESAT-6-like"/>
    <property type="match status" value="1"/>
</dbReference>
<dbReference type="SUPFAM" id="SSF140453">
    <property type="entry name" value="EsxAB dimer-like"/>
    <property type="match status" value="1"/>
</dbReference>
<dbReference type="Proteomes" id="UP001500575">
    <property type="component" value="Unassembled WGS sequence"/>
</dbReference>
<dbReference type="InterPro" id="IPR036689">
    <property type="entry name" value="ESAT-6-like_sf"/>
</dbReference>
<evidence type="ECO:0000313" key="1">
    <source>
        <dbReference type="EMBL" id="GAA2115490.1"/>
    </source>
</evidence>
<keyword evidence="2" id="KW-1185">Reference proteome</keyword>
<dbReference type="EMBL" id="BAAAQQ010000002">
    <property type="protein sequence ID" value="GAA2115490.1"/>
    <property type="molecule type" value="Genomic_DNA"/>
</dbReference>
<name>A0ABP5JHM8_9ACTN</name>
<sequence>MGGAGGAGGDVDDYTLDRDDLDDVVVRLEGTESALLTLAADLDKQMAVLKETWEGLAAQAHTEAHQEWAQGMAAMKEAMTDLRAAARIAHGNYLAAADANVTMWEGLT</sequence>
<reference evidence="2" key="1">
    <citation type="journal article" date="2019" name="Int. J. Syst. Evol. Microbiol.">
        <title>The Global Catalogue of Microorganisms (GCM) 10K type strain sequencing project: providing services to taxonomists for standard genome sequencing and annotation.</title>
        <authorList>
            <consortium name="The Broad Institute Genomics Platform"/>
            <consortium name="The Broad Institute Genome Sequencing Center for Infectious Disease"/>
            <person name="Wu L."/>
            <person name="Ma J."/>
        </authorList>
    </citation>
    <scope>NUCLEOTIDE SEQUENCE [LARGE SCALE GENOMIC DNA]</scope>
    <source>
        <strain evidence="2">JCM 16021</strain>
    </source>
</reference>
<gene>
    <name evidence="1" type="ORF">GCM10009843_04930</name>
</gene>
<organism evidence="1 2">
    <name type="scientific">Nocardioides bigeumensis</name>
    <dbReference type="NCBI Taxonomy" id="433657"/>
    <lineage>
        <taxon>Bacteria</taxon>
        <taxon>Bacillati</taxon>
        <taxon>Actinomycetota</taxon>
        <taxon>Actinomycetes</taxon>
        <taxon>Propionibacteriales</taxon>
        <taxon>Nocardioidaceae</taxon>
        <taxon>Nocardioides</taxon>
    </lineage>
</organism>
<evidence type="ECO:0008006" key="3">
    <source>
        <dbReference type="Google" id="ProtNLM"/>
    </source>
</evidence>
<protein>
    <recommendedName>
        <fullName evidence="3">ESAT-6-like protein</fullName>
    </recommendedName>
</protein>
<comment type="caution">
    <text evidence="1">The sequence shown here is derived from an EMBL/GenBank/DDBJ whole genome shotgun (WGS) entry which is preliminary data.</text>
</comment>
<dbReference type="Pfam" id="PF06013">
    <property type="entry name" value="WXG100"/>
    <property type="match status" value="1"/>
</dbReference>
<proteinExistence type="predicted"/>
<evidence type="ECO:0000313" key="2">
    <source>
        <dbReference type="Proteomes" id="UP001500575"/>
    </source>
</evidence>